<dbReference type="InterPro" id="IPR053002">
    <property type="entry name" value="Metalloproteinase_M10B"/>
</dbReference>
<gene>
    <name evidence="2" type="ORF">NEMBOFW57_008160</name>
</gene>
<dbReference type="GO" id="GO:0005737">
    <property type="term" value="C:cytoplasm"/>
    <property type="evidence" value="ECO:0007669"/>
    <property type="project" value="TreeGrafter"/>
</dbReference>
<evidence type="ECO:0000256" key="1">
    <source>
        <dbReference type="SAM" id="MobiDB-lite"/>
    </source>
</evidence>
<protein>
    <recommendedName>
        <fullName evidence="4">Zinc metalloproteinase</fullName>
    </recommendedName>
</protein>
<keyword evidence="3" id="KW-1185">Reference proteome</keyword>
<dbReference type="PANTHER" id="PTHR21054:SF2">
    <property type="entry name" value="MIP04191P"/>
    <property type="match status" value="1"/>
</dbReference>
<dbReference type="AlphaFoldDB" id="A0AAD4EQR6"/>
<feature type="compositionally biased region" description="Basic and acidic residues" evidence="1">
    <location>
        <begin position="716"/>
        <end position="726"/>
    </location>
</feature>
<name>A0AAD4EQR6_9PEZI</name>
<feature type="compositionally biased region" description="Acidic residues" evidence="1">
    <location>
        <begin position="739"/>
        <end position="754"/>
    </location>
</feature>
<reference evidence="2" key="1">
    <citation type="submission" date="2023-02" db="EMBL/GenBank/DDBJ databases">
        <authorList>
            <person name="Palmer J.M."/>
        </authorList>
    </citation>
    <scope>NUCLEOTIDE SEQUENCE</scope>
    <source>
        <strain evidence="2">FW57</strain>
    </source>
</reference>
<dbReference type="EMBL" id="JAHCVI010000004">
    <property type="protein sequence ID" value="KAG7285866.1"/>
    <property type="molecule type" value="Genomic_DNA"/>
</dbReference>
<comment type="caution">
    <text evidence="2">The sequence shown here is derived from an EMBL/GenBank/DDBJ whole genome shotgun (WGS) entry which is preliminary data.</text>
</comment>
<evidence type="ECO:0008006" key="4">
    <source>
        <dbReference type="Google" id="ProtNLM"/>
    </source>
</evidence>
<dbReference type="Proteomes" id="UP001197093">
    <property type="component" value="Unassembled WGS sequence"/>
</dbReference>
<dbReference type="InterPro" id="IPR021917">
    <property type="entry name" value="Unchr_Zn-peptidase-like"/>
</dbReference>
<evidence type="ECO:0000313" key="2">
    <source>
        <dbReference type="EMBL" id="KAG7285866.1"/>
    </source>
</evidence>
<proteinExistence type="predicted"/>
<organism evidence="2 3">
    <name type="scientific">Staphylotrichum longicolle</name>
    <dbReference type="NCBI Taxonomy" id="669026"/>
    <lineage>
        <taxon>Eukaryota</taxon>
        <taxon>Fungi</taxon>
        <taxon>Dikarya</taxon>
        <taxon>Ascomycota</taxon>
        <taxon>Pezizomycotina</taxon>
        <taxon>Sordariomycetes</taxon>
        <taxon>Sordariomycetidae</taxon>
        <taxon>Sordariales</taxon>
        <taxon>Chaetomiaceae</taxon>
        <taxon>Staphylotrichum</taxon>
    </lineage>
</organism>
<dbReference type="Pfam" id="PF12044">
    <property type="entry name" value="Metallopep"/>
    <property type="match status" value="1"/>
</dbReference>
<feature type="region of interest" description="Disordered" evidence="1">
    <location>
        <begin position="702"/>
        <end position="754"/>
    </location>
</feature>
<accession>A0AAD4EQR6</accession>
<evidence type="ECO:0000313" key="3">
    <source>
        <dbReference type="Proteomes" id="UP001197093"/>
    </source>
</evidence>
<dbReference type="PANTHER" id="PTHR21054">
    <property type="entry name" value="ZINC METALLOPROTEINASE-RELATED"/>
    <property type="match status" value="1"/>
</dbReference>
<sequence length="767" mass="84903">MIELDNFPVGSDAEVSEVYQRCVLVSGKCTSDAALENNEGYVVVQTNDTADQSQFPEQRWPMCRGHFKALVLLSPGLNKIILTSEQDVSDRVETHQQQLTIRYTPLLQTPPLHLAILIGKDSPLLIDCPPAKFGGVSSTHSSLDAAIAKFRMTAYMWQALTAEDLRAKGLGRRSFRLEEEWSTDTLTRHSLNTPTTAPVPKVHLIRTQRTTEQLRSAMYAQQNPNGDKKDALHSFFSTALLRHGAPFTREHRPVVAGLILDSHYDLTDTKLILGHAALGSHDPKGLSLGVFGSHLTYAWPRFMEEVPACLLDRTLAGETVGNDNGECDALGQACAVGQGAFLHEVGHAFGAEHTDGIMRRGYSPDWPRAFLGGVWGKEGKLEPVVAGEKHECRWDLSVVLRFKGLREFWMPGDGVVGGETPSVEVDGEGDDAEEVVLRCEVGIARVVLRPEGHEDMEDDKASLATPVKMLKYSRKELEGNYHTGTPIEMEVTAMNGKQCKVKNVWSLFNGRCYMQVPGTEIRLLKQSFGSLEMDDEWDDERYWEWAVMLKKRDAEGNLVDASKIDLRVGCGLDGAIVYYKDGTSIPCGPRSADGSDKHMGGHQSKKMALPKGVEISKVAVTRKYGGLCGLRMWLEDGKGRGALNFEPEETELKMLVPPRSHKIIGFFGISGKWGMCSKFGIVSAPRDAILPDSIYDLEELQNKPGPERHRNKKRRIAIEEVDRDEVMSTSSGGDKDTEGSDTSEDGDGPYDFCGDEEVDKVYQFQKS</sequence>